<feature type="transmembrane region" description="Helical" evidence="8">
    <location>
        <begin position="435"/>
        <end position="455"/>
    </location>
</feature>
<evidence type="ECO:0000313" key="9">
    <source>
        <dbReference type="EMBL" id="ADR19236.1"/>
    </source>
</evidence>
<dbReference type="HOGENOM" id="CLU_002755_1_2_0"/>
<reference evidence="9 10" key="2">
    <citation type="journal article" date="2011" name="Stand. Genomic Sci.">
        <title>Complete genome sequence of Calditerrivibrio nitroreducens type strain (Yu37-1).</title>
        <authorList>
            <person name="Pitluck S."/>
            <person name="Sikorski J."/>
            <person name="Zeytun A."/>
            <person name="Lapidus A."/>
            <person name="Nolan M."/>
            <person name="Lucas S."/>
            <person name="Hammon N."/>
            <person name="Deshpande S."/>
            <person name="Cheng J.F."/>
            <person name="Tapia R."/>
            <person name="Han C."/>
            <person name="Goodwin L."/>
            <person name="Liolios K."/>
            <person name="Pagani I."/>
            <person name="Ivanova N."/>
            <person name="Mavromatis K."/>
            <person name="Pati A."/>
            <person name="Chen A."/>
            <person name="Palaniappan K."/>
            <person name="Hauser L."/>
            <person name="Chang Y.J."/>
            <person name="Jeffries C.D."/>
            <person name="Detter J.C."/>
            <person name="Brambilla E."/>
            <person name="Djao O.D."/>
            <person name="Rohde M."/>
            <person name="Spring S."/>
            <person name="Goker M."/>
            <person name="Woyke T."/>
            <person name="Bristow J."/>
            <person name="Eisen J.A."/>
            <person name="Markowitz V."/>
            <person name="Hugenholtz P."/>
            <person name="Kyrpides N.C."/>
            <person name="Klenk H.P."/>
            <person name="Land M."/>
        </authorList>
    </citation>
    <scope>NUCLEOTIDE SEQUENCE [LARGE SCALE GENOMIC DNA]</scope>
    <source>
        <strain evidence="10">DSM 19672 / NBRC 101217 / Yu37-1</strain>
    </source>
</reference>
<dbReference type="SUPFAM" id="SSF82866">
    <property type="entry name" value="Multidrug efflux transporter AcrB transmembrane domain"/>
    <property type="match status" value="2"/>
</dbReference>
<evidence type="ECO:0000256" key="4">
    <source>
        <dbReference type="ARBA" id="ARBA00022519"/>
    </source>
</evidence>
<dbReference type="PANTHER" id="PTHR32063:SF21">
    <property type="entry name" value="MULTIDRUG RESISTANCE PROTEIN MDTB"/>
    <property type="match status" value="1"/>
</dbReference>
<evidence type="ECO:0000256" key="5">
    <source>
        <dbReference type="ARBA" id="ARBA00022692"/>
    </source>
</evidence>
<organism evidence="9 10">
    <name type="scientific">Calditerrivibrio nitroreducens (strain DSM 19672 / NBRC 101217 / Yu37-1)</name>
    <dbReference type="NCBI Taxonomy" id="768670"/>
    <lineage>
        <taxon>Bacteria</taxon>
        <taxon>Pseudomonadati</taxon>
        <taxon>Deferribacterota</taxon>
        <taxon>Deferribacteres</taxon>
        <taxon>Deferribacterales</taxon>
        <taxon>Calditerrivibrionaceae</taxon>
    </lineage>
</organism>
<dbReference type="FunFam" id="3.30.70.1430:FF:000001">
    <property type="entry name" value="Efflux pump membrane transporter"/>
    <property type="match status" value="1"/>
</dbReference>
<dbReference type="Proteomes" id="UP000007039">
    <property type="component" value="Chromosome"/>
</dbReference>
<feature type="transmembrane region" description="Helical" evidence="8">
    <location>
        <begin position="12"/>
        <end position="34"/>
    </location>
</feature>
<keyword evidence="7 8" id="KW-0472">Membrane</keyword>
<keyword evidence="4" id="KW-0997">Cell inner membrane</keyword>
<protein>
    <submittedName>
        <fullName evidence="9">Acriflavin resistance protein</fullName>
    </submittedName>
</protein>
<dbReference type="OrthoDB" id="9791035at2"/>
<dbReference type="SUPFAM" id="SSF82693">
    <property type="entry name" value="Multidrug efflux transporter AcrB pore domain, PN1, PN2, PC1 and PC2 subdomains"/>
    <property type="match status" value="3"/>
</dbReference>
<sequence precursor="true">MNNKNHLSSFFINRPVTTILISLSIIIFGLFAYFKLPVNDLPSVDFPTIEVSATLPGASPETMASSVALPLEKEFSTIDGITSMVSTNTKGSTRITIQFKLEKDIDVAAQDVQTMIAKALRNLPSDMPSPPSFRKVNPADLPIFYIAVSSKTLPLYKVHEYADTFIAQQISTLSGVAQVNIYGSQKYAVRIDLKPEKVFSLGLSFDEIASTIKKYNPKLPTGSLYTPFKNFIIDSSGKPSDATGFSEIIVRNRDNKILKLKDIADVYDSVENNKVASWYKDTRAIVLAIQRQPGSNTLEIVDSIKKKLPVLKNQIPGSINIDILYDRTISIRESVNDVKFTLILTIGLVVLVIFIFLRNLIATIIPAVTLPIAIIGTFMSMYLLGFSVNNLSLMALILSVGFVVDDAIVMLENIFRHIEMGKKPYQAAIDGAREIYFTIISMTLSLVAVFIPVLFMKGILGRLLNEFAITISVAILISGFVSLSLTPMMASRIIKVSESKTHGRIYNFFEKVFNFLLKLYKISLLKVLNYKKTVILFFFLTTFLTIYLFYHMPMGFLPNDDIGQLFVVTEAAPGSTFEEMAGYHKKISRILLEDKNISGFMSSIGVGGASSSENSGRFFITLKPKKERKMNAEKIAASLRSKTANIPGIKVFVQNPPPIRIGGSLTKSQYQFVLTGSDIDELFNNAKRFEQDLSKLNILQDVTSDLELKNPQLSININKEKCSLYGVSPEKIEQVLQYSFSDYQVSTIYGSTNQYKVILNVGSQFQSDTEKLSKLFVLSPNNSMVQLSNLVQIKETLGPLTVNHMGQLPAVTISFNLKEGVALSEAVKEIEKLATKNLPSSISTSFQGTAQAFQSSTQGLWILILLAIVVIYIILGVLYESFIHPLTILSGLPSAGLGAILVLKLMGYDLNIYGFVGLIMLLGIVKKNAIMMIDFALEAERKKNIPPLDAIVEGAFIRFRPIMMTTFAALVGAIPIAIGIGAGAEARKSLGIAIVGGLIISQVITLYITPVIYYYLDKISKKIVK</sequence>
<dbReference type="GO" id="GO:0042910">
    <property type="term" value="F:xenobiotic transmembrane transporter activity"/>
    <property type="evidence" value="ECO:0007669"/>
    <property type="project" value="TreeGrafter"/>
</dbReference>
<dbReference type="InterPro" id="IPR001036">
    <property type="entry name" value="Acrflvin-R"/>
</dbReference>
<reference key="1">
    <citation type="submission" date="2010-11" db="EMBL/GenBank/DDBJ databases">
        <title>The complete genome of chromosome of Calditerrivibrio nitroreducens DSM 19672.</title>
        <authorList>
            <consortium name="US DOE Joint Genome Institute (JGI-PGF)"/>
            <person name="Lucas S."/>
            <person name="Copeland A."/>
            <person name="Lapidus A."/>
            <person name="Bruce D."/>
            <person name="Goodwin L."/>
            <person name="Pitluck S."/>
            <person name="Kyrpides N."/>
            <person name="Mavromatis K."/>
            <person name="Ivanova N."/>
            <person name="Mikhailova N."/>
            <person name="Zeytun A."/>
            <person name="Brettin T."/>
            <person name="Detter J.C."/>
            <person name="Tapia R."/>
            <person name="Han C."/>
            <person name="Land M."/>
            <person name="Hauser L."/>
            <person name="Markowitz V."/>
            <person name="Cheng J.-F."/>
            <person name="Hugenholtz P."/>
            <person name="Woyke T."/>
            <person name="Wu D."/>
            <person name="Spring S."/>
            <person name="Schroeder M."/>
            <person name="Brambilla E."/>
            <person name="Klenk H.-P."/>
            <person name="Eisen J.A."/>
        </authorList>
    </citation>
    <scope>NUCLEOTIDE SEQUENCE [LARGE SCALE GENOMIC DNA]</scope>
    <source>
        <strain>DSM 19672</strain>
    </source>
</reference>
<evidence type="ECO:0000256" key="1">
    <source>
        <dbReference type="ARBA" id="ARBA00004429"/>
    </source>
</evidence>
<dbReference type="GO" id="GO:0005886">
    <property type="term" value="C:plasma membrane"/>
    <property type="evidence" value="ECO:0007669"/>
    <property type="project" value="UniProtKB-SubCell"/>
</dbReference>
<evidence type="ECO:0000313" key="10">
    <source>
        <dbReference type="Proteomes" id="UP000007039"/>
    </source>
</evidence>
<dbReference type="eggNOG" id="COG0841">
    <property type="taxonomic scope" value="Bacteria"/>
</dbReference>
<dbReference type="SUPFAM" id="SSF82714">
    <property type="entry name" value="Multidrug efflux transporter AcrB TolC docking domain, DN and DC subdomains"/>
    <property type="match status" value="2"/>
</dbReference>
<dbReference type="FunFam" id="1.20.1640.10:FF:000001">
    <property type="entry name" value="Efflux pump membrane transporter"/>
    <property type="match status" value="1"/>
</dbReference>
<dbReference type="Gene3D" id="3.30.70.1430">
    <property type="entry name" value="Multidrug efflux transporter AcrB pore domain"/>
    <property type="match status" value="2"/>
</dbReference>
<keyword evidence="6 8" id="KW-1133">Transmembrane helix</keyword>
<feature type="transmembrane region" description="Helical" evidence="8">
    <location>
        <begin position="467"/>
        <end position="485"/>
    </location>
</feature>
<dbReference type="RefSeq" id="WP_013451448.1">
    <property type="nucleotide sequence ID" value="NC_014758.1"/>
</dbReference>
<dbReference type="Gene3D" id="3.30.70.1440">
    <property type="entry name" value="Multidrug efflux transporter AcrB pore domain"/>
    <property type="match status" value="1"/>
</dbReference>
<name>E4TJP0_CALNY</name>
<dbReference type="AlphaFoldDB" id="E4TJP0"/>
<feature type="transmembrane region" description="Helical" evidence="8">
    <location>
        <begin position="912"/>
        <end position="937"/>
    </location>
</feature>
<keyword evidence="2" id="KW-0813">Transport</keyword>
<evidence type="ECO:0000256" key="3">
    <source>
        <dbReference type="ARBA" id="ARBA00022475"/>
    </source>
</evidence>
<feature type="transmembrane region" description="Helical" evidence="8">
    <location>
        <begin position="364"/>
        <end position="385"/>
    </location>
</feature>
<keyword evidence="5 8" id="KW-0812">Transmembrane</keyword>
<dbReference type="Gene3D" id="3.30.70.1320">
    <property type="entry name" value="Multidrug efflux transporter AcrB pore domain like"/>
    <property type="match status" value="1"/>
</dbReference>
<evidence type="ECO:0000256" key="2">
    <source>
        <dbReference type="ARBA" id="ARBA00022448"/>
    </source>
</evidence>
<feature type="transmembrane region" description="Helical" evidence="8">
    <location>
        <begin position="859"/>
        <end position="879"/>
    </location>
</feature>
<dbReference type="EMBL" id="CP002347">
    <property type="protein sequence ID" value="ADR19236.1"/>
    <property type="molecule type" value="Genomic_DNA"/>
</dbReference>
<feature type="transmembrane region" description="Helical" evidence="8">
    <location>
        <begin position="990"/>
        <end position="1016"/>
    </location>
</feature>
<evidence type="ECO:0000256" key="7">
    <source>
        <dbReference type="ARBA" id="ARBA00023136"/>
    </source>
</evidence>
<evidence type="ECO:0000256" key="8">
    <source>
        <dbReference type="SAM" id="Phobius"/>
    </source>
</evidence>
<accession>E4TJP0</accession>
<dbReference type="Gene3D" id="3.30.2090.10">
    <property type="entry name" value="Multidrug efflux transporter AcrB TolC docking domain, DN and DC subdomains"/>
    <property type="match status" value="2"/>
</dbReference>
<feature type="transmembrane region" description="Helical" evidence="8">
    <location>
        <begin position="340"/>
        <end position="357"/>
    </location>
</feature>
<keyword evidence="3" id="KW-1003">Cell membrane</keyword>
<dbReference type="KEGG" id="cni:Calni_1328"/>
<dbReference type="PRINTS" id="PR00702">
    <property type="entry name" value="ACRIFLAVINRP"/>
</dbReference>
<dbReference type="STRING" id="768670.Calni_1328"/>
<proteinExistence type="predicted"/>
<dbReference type="Pfam" id="PF00873">
    <property type="entry name" value="ACR_tran"/>
    <property type="match status" value="1"/>
</dbReference>
<feature type="transmembrane region" description="Helical" evidence="8">
    <location>
        <begin position="962"/>
        <end position="984"/>
    </location>
</feature>
<keyword evidence="10" id="KW-1185">Reference proteome</keyword>
<comment type="subcellular location">
    <subcellularLocation>
        <location evidence="1">Cell inner membrane</location>
        <topology evidence="1">Multi-pass membrane protein</topology>
    </subcellularLocation>
</comment>
<evidence type="ECO:0000256" key="6">
    <source>
        <dbReference type="ARBA" id="ARBA00022989"/>
    </source>
</evidence>
<dbReference type="Gene3D" id="1.20.1640.10">
    <property type="entry name" value="Multidrug efflux transporter AcrB transmembrane domain"/>
    <property type="match status" value="2"/>
</dbReference>
<gene>
    <name evidence="9" type="ordered locus">Calni_1328</name>
</gene>
<dbReference type="InterPro" id="IPR027463">
    <property type="entry name" value="AcrB_DN_DC_subdom"/>
</dbReference>
<feature type="transmembrane region" description="Helical" evidence="8">
    <location>
        <begin position="886"/>
        <end position="906"/>
    </location>
</feature>
<feature type="transmembrane region" description="Helical" evidence="8">
    <location>
        <begin position="533"/>
        <end position="550"/>
    </location>
</feature>
<dbReference type="PANTHER" id="PTHR32063">
    <property type="match status" value="1"/>
</dbReference>
<feature type="transmembrane region" description="Helical" evidence="8">
    <location>
        <begin position="391"/>
        <end position="415"/>
    </location>
</feature>